<dbReference type="PIRSF" id="PIRSF037112">
    <property type="entry name" value="Antirestriction_ArdC"/>
    <property type="match status" value="1"/>
</dbReference>
<sequence>MRNGPKRDVAQEITDLILSKIEQGVLPWRRPWMTTGAGGAPLRAGGQRYTGINALYLWAVADGMGYGSRYWMTYRQAQELGGQVRRGEAAHPSIYFNTTSKTETDARTGEESTRHIRFMRSYWVFNATQIDNLPVHFYPNPLPEASPSPSERQAQIDAFFAPIPIEVRHGGNRAFYSPAGDYVQMPLLRSFVSSDHHAATLAHELGHATGAADRLHREFGKRFGDKAYSAEELVAELTAARVCYELGLPAELHDSHASYVEHFVSLMKADKTAIITAAAKAEQAFNFLAQFSGYGLDQEEAGHVTSALPAHA</sequence>
<dbReference type="Pfam" id="PF08401">
    <property type="entry name" value="ArdcN"/>
    <property type="match status" value="1"/>
</dbReference>
<organism evidence="3 4">
    <name type="scientific">Croceibacterium mercuriale</name>
    <dbReference type="NCBI Taxonomy" id="1572751"/>
    <lineage>
        <taxon>Bacteria</taxon>
        <taxon>Pseudomonadati</taxon>
        <taxon>Pseudomonadota</taxon>
        <taxon>Alphaproteobacteria</taxon>
        <taxon>Sphingomonadales</taxon>
        <taxon>Erythrobacteraceae</taxon>
        <taxon>Croceibacterium</taxon>
    </lineage>
</organism>
<dbReference type="STRING" id="1572751.PK98_14505"/>
<comment type="caution">
    <text evidence="3">The sequence shown here is derived from an EMBL/GenBank/DDBJ whole genome shotgun (WGS) entry which is preliminary data.</text>
</comment>
<evidence type="ECO:0000313" key="3">
    <source>
        <dbReference type="EMBL" id="KHL24206.1"/>
    </source>
</evidence>
<dbReference type="GO" id="GO:0003697">
    <property type="term" value="F:single-stranded DNA binding"/>
    <property type="evidence" value="ECO:0007669"/>
    <property type="project" value="InterPro"/>
</dbReference>
<dbReference type="InterPro" id="IPR013610">
    <property type="entry name" value="ArdC_N"/>
</dbReference>
<keyword evidence="4" id="KW-1185">Reference proteome</keyword>
<evidence type="ECO:0008006" key="5">
    <source>
        <dbReference type="Google" id="ProtNLM"/>
    </source>
</evidence>
<dbReference type="RefSeq" id="WP_039097786.1">
    <property type="nucleotide sequence ID" value="NZ_JTDN01000003.1"/>
</dbReference>
<evidence type="ECO:0000259" key="2">
    <source>
        <dbReference type="Pfam" id="PF18818"/>
    </source>
</evidence>
<dbReference type="Proteomes" id="UP000030988">
    <property type="component" value="Unassembled WGS sequence"/>
</dbReference>
<protein>
    <recommendedName>
        <fullName evidence="5">Antirestriction protein ArdC</fullName>
    </recommendedName>
</protein>
<feature type="domain" description="Polyvalent protein metallopeptidase" evidence="2">
    <location>
        <begin position="155"/>
        <end position="280"/>
    </location>
</feature>
<evidence type="ECO:0000259" key="1">
    <source>
        <dbReference type="Pfam" id="PF08401"/>
    </source>
</evidence>
<dbReference type="Pfam" id="PF18818">
    <property type="entry name" value="MPTase-PolyVal"/>
    <property type="match status" value="1"/>
</dbReference>
<name>A0A0B2BX60_9SPHN</name>
<evidence type="ECO:0000313" key="4">
    <source>
        <dbReference type="Proteomes" id="UP000030988"/>
    </source>
</evidence>
<dbReference type="InterPro" id="IPR041459">
    <property type="entry name" value="MPTase-PolyVal"/>
</dbReference>
<proteinExistence type="predicted"/>
<gene>
    <name evidence="3" type="ORF">PK98_14505</name>
</gene>
<dbReference type="EMBL" id="JTDN01000003">
    <property type="protein sequence ID" value="KHL24206.1"/>
    <property type="molecule type" value="Genomic_DNA"/>
</dbReference>
<dbReference type="InterPro" id="IPR017113">
    <property type="entry name" value="Antirestriction_ArdC"/>
</dbReference>
<dbReference type="OrthoDB" id="9792687at2"/>
<dbReference type="AlphaFoldDB" id="A0A0B2BX60"/>
<reference evidence="3 4" key="1">
    <citation type="submission" date="2014-11" db="EMBL/GenBank/DDBJ databases">
        <title>Draft genome sequence of Kirrobacter mercurialis.</title>
        <authorList>
            <person name="Coil D.A."/>
            <person name="Eisen J.A."/>
        </authorList>
    </citation>
    <scope>NUCLEOTIDE SEQUENCE [LARGE SCALE GENOMIC DNA]</scope>
    <source>
        <strain evidence="3 4">Coronado</strain>
    </source>
</reference>
<accession>A0A0B2BX60</accession>
<feature type="domain" description="N-terminal" evidence="1">
    <location>
        <begin position="8"/>
        <end position="125"/>
    </location>
</feature>